<evidence type="ECO:0000259" key="1">
    <source>
        <dbReference type="Pfam" id="PF13460"/>
    </source>
</evidence>
<dbReference type="InterPro" id="IPR052718">
    <property type="entry name" value="NmrA-type_oxidoreductase"/>
</dbReference>
<dbReference type="Proteomes" id="UP001271007">
    <property type="component" value="Unassembled WGS sequence"/>
</dbReference>
<dbReference type="PANTHER" id="PTHR47129:SF1">
    <property type="entry name" value="NMRA-LIKE DOMAIN-CONTAINING PROTEIN"/>
    <property type="match status" value="1"/>
</dbReference>
<evidence type="ECO:0000313" key="2">
    <source>
        <dbReference type="EMBL" id="KAK3054333.1"/>
    </source>
</evidence>
<dbReference type="Pfam" id="PF13460">
    <property type="entry name" value="NAD_binding_10"/>
    <property type="match status" value="1"/>
</dbReference>
<dbReference type="Gene3D" id="3.40.50.720">
    <property type="entry name" value="NAD(P)-binding Rossmann-like Domain"/>
    <property type="match status" value="1"/>
</dbReference>
<dbReference type="EMBL" id="JAWDJX010000012">
    <property type="protein sequence ID" value="KAK3054333.1"/>
    <property type="molecule type" value="Genomic_DNA"/>
</dbReference>
<dbReference type="SUPFAM" id="SSF51735">
    <property type="entry name" value="NAD(P)-binding Rossmann-fold domains"/>
    <property type="match status" value="1"/>
</dbReference>
<dbReference type="InterPro" id="IPR036291">
    <property type="entry name" value="NAD(P)-bd_dom_sf"/>
</dbReference>
<evidence type="ECO:0000313" key="3">
    <source>
        <dbReference type="Proteomes" id="UP001271007"/>
    </source>
</evidence>
<proteinExistence type="predicted"/>
<feature type="domain" description="NAD(P)-binding" evidence="1">
    <location>
        <begin position="6"/>
        <end position="157"/>
    </location>
</feature>
<sequence>MLAIVGASGKLGFATLSALLEHKLIPASQIVCTTSSPSGADKLRRLDKDLQVRSANWDDQGSFEAAFEGCDKIFLISSSRIERDFHDAPPNQGRESDQILALEAATKAGVRHVYYTSLAFANPSQSRVMKAHERTEEWLAQQTALRWTVLRMGLYSESWPLYFGHYAFPGDERKVVRVGGDGKISWTAIADIGLASALVLAADAGEWEGETFYLSQRQAWTLKETAEMVGKVRGKDVKFEVVSREEHERYHVKDLGLDEANVEWWAKTYDALRNGECEIDDSTLEDLLAMKGVSPKSMKETIKEMFAAASKS</sequence>
<dbReference type="AlphaFoldDB" id="A0AAJ0DPV7"/>
<accession>A0AAJ0DPV7</accession>
<reference evidence="2" key="1">
    <citation type="submission" date="2023-04" db="EMBL/GenBank/DDBJ databases">
        <title>Black Yeasts Isolated from many extreme environments.</title>
        <authorList>
            <person name="Coleine C."/>
            <person name="Stajich J.E."/>
            <person name="Selbmann L."/>
        </authorList>
    </citation>
    <scope>NUCLEOTIDE SEQUENCE</scope>
    <source>
        <strain evidence="2">CCFEE 5312</strain>
    </source>
</reference>
<protein>
    <recommendedName>
        <fullName evidence="1">NAD(P)-binding domain-containing protein</fullName>
    </recommendedName>
</protein>
<gene>
    <name evidence="2" type="ORF">LTR09_004601</name>
</gene>
<name>A0AAJ0DPV7_9PEZI</name>
<dbReference type="PANTHER" id="PTHR47129">
    <property type="entry name" value="QUINONE OXIDOREDUCTASE 2"/>
    <property type="match status" value="1"/>
</dbReference>
<dbReference type="InterPro" id="IPR016040">
    <property type="entry name" value="NAD(P)-bd_dom"/>
</dbReference>
<dbReference type="Gene3D" id="3.90.25.10">
    <property type="entry name" value="UDP-galactose 4-epimerase, domain 1"/>
    <property type="match status" value="1"/>
</dbReference>
<keyword evidence="3" id="KW-1185">Reference proteome</keyword>
<organism evidence="2 3">
    <name type="scientific">Extremus antarcticus</name>
    <dbReference type="NCBI Taxonomy" id="702011"/>
    <lineage>
        <taxon>Eukaryota</taxon>
        <taxon>Fungi</taxon>
        <taxon>Dikarya</taxon>
        <taxon>Ascomycota</taxon>
        <taxon>Pezizomycotina</taxon>
        <taxon>Dothideomycetes</taxon>
        <taxon>Dothideomycetidae</taxon>
        <taxon>Mycosphaerellales</taxon>
        <taxon>Extremaceae</taxon>
        <taxon>Extremus</taxon>
    </lineage>
</organism>
<comment type="caution">
    <text evidence="2">The sequence shown here is derived from an EMBL/GenBank/DDBJ whole genome shotgun (WGS) entry which is preliminary data.</text>
</comment>